<protein>
    <submittedName>
        <fullName evidence="9">AEC family transporter</fullName>
    </submittedName>
</protein>
<evidence type="ECO:0000256" key="1">
    <source>
        <dbReference type="ARBA" id="ARBA00004651"/>
    </source>
</evidence>
<evidence type="ECO:0000256" key="6">
    <source>
        <dbReference type="ARBA" id="ARBA00022989"/>
    </source>
</evidence>
<evidence type="ECO:0000313" key="9">
    <source>
        <dbReference type="EMBL" id="QUS40357.1"/>
    </source>
</evidence>
<organism evidence="9 10">
    <name type="scientific">Tardiphaga alba</name>
    <dbReference type="NCBI Taxonomy" id="340268"/>
    <lineage>
        <taxon>Bacteria</taxon>
        <taxon>Pseudomonadati</taxon>
        <taxon>Pseudomonadota</taxon>
        <taxon>Alphaproteobacteria</taxon>
        <taxon>Hyphomicrobiales</taxon>
        <taxon>Nitrobacteraceae</taxon>
        <taxon>Tardiphaga</taxon>
    </lineage>
</organism>
<name>A0ABX8AAV1_9BRAD</name>
<dbReference type="PANTHER" id="PTHR36838:SF4">
    <property type="entry name" value="AUXIN EFFLUX CARRIER FAMILY PROTEIN"/>
    <property type="match status" value="1"/>
</dbReference>
<evidence type="ECO:0000256" key="7">
    <source>
        <dbReference type="ARBA" id="ARBA00023136"/>
    </source>
</evidence>
<evidence type="ECO:0000256" key="5">
    <source>
        <dbReference type="ARBA" id="ARBA00022692"/>
    </source>
</evidence>
<sequence>MLTVFAALVPVFLLIVLGFGLRRSIMKQDAMWIGVENLVYYILFPALLIDSLARANLKSVPIAGVGGSLLLSVIAMSLLCLALRPLLAKTIGLSGPTFSSLFQGATRWQTFVALSVAGNLWDQLGITLASVAMVAMIPLLNILSVWVLANYASPQRLSWPVLLKTIAKNPLIWACVIGIAINRTGLPMPRPAHEFLDALGRCSLAMGLLVVGAGLQLEGLHKPGAAAMLTVVLKLAVMPMIAIGLGITFGLTGTSLAVVACCAAVPSASNGYVLARQMGGDAPMLAQVLTIQTALAVATMPIFIAFAENFTGK</sequence>
<dbReference type="PANTHER" id="PTHR36838">
    <property type="entry name" value="AUXIN EFFLUX CARRIER FAMILY PROTEIN"/>
    <property type="match status" value="1"/>
</dbReference>
<dbReference type="EMBL" id="CP036498">
    <property type="protein sequence ID" value="QUS40357.1"/>
    <property type="molecule type" value="Genomic_DNA"/>
</dbReference>
<dbReference type="Gene3D" id="1.20.1530.20">
    <property type="match status" value="1"/>
</dbReference>
<evidence type="ECO:0000313" key="10">
    <source>
        <dbReference type="Proteomes" id="UP000682843"/>
    </source>
</evidence>
<feature type="transmembrane region" description="Helical" evidence="8">
    <location>
        <begin position="227"/>
        <end position="249"/>
    </location>
</feature>
<keyword evidence="4" id="KW-1003">Cell membrane</keyword>
<dbReference type="InterPro" id="IPR004776">
    <property type="entry name" value="Mem_transp_PIN-like"/>
</dbReference>
<reference evidence="9 10" key="1">
    <citation type="submission" date="2019-02" db="EMBL/GenBank/DDBJ databases">
        <title>Emended description of the genus Rhodopseudomonas and description of Rhodopseudomonas albus sp. nov., a non-phototrophic, heavy-metal-tolerant bacterium isolated from garden soil.</title>
        <authorList>
            <person name="Bao Z."/>
            <person name="Cao W.W."/>
            <person name="Sato Y."/>
            <person name="Nishizawa T."/>
            <person name="Zhao J."/>
            <person name="Guo Y."/>
            <person name="Ohta H."/>
        </authorList>
    </citation>
    <scope>NUCLEOTIDE SEQUENCE [LARGE SCALE GENOMIC DNA]</scope>
    <source>
        <strain evidence="9 10">SK50-23</strain>
    </source>
</reference>
<evidence type="ECO:0000256" key="3">
    <source>
        <dbReference type="ARBA" id="ARBA00022448"/>
    </source>
</evidence>
<evidence type="ECO:0000256" key="4">
    <source>
        <dbReference type="ARBA" id="ARBA00022475"/>
    </source>
</evidence>
<comment type="subcellular location">
    <subcellularLocation>
        <location evidence="1">Cell membrane</location>
        <topology evidence="1">Multi-pass membrane protein</topology>
    </subcellularLocation>
</comment>
<keyword evidence="6 8" id="KW-1133">Transmembrane helix</keyword>
<dbReference type="Proteomes" id="UP000682843">
    <property type="component" value="Chromosome"/>
</dbReference>
<evidence type="ECO:0000256" key="2">
    <source>
        <dbReference type="ARBA" id="ARBA00010145"/>
    </source>
</evidence>
<keyword evidence="10" id="KW-1185">Reference proteome</keyword>
<evidence type="ECO:0000256" key="8">
    <source>
        <dbReference type="SAM" id="Phobius"/>
    </source>
</evidence>
<dbReference type="InterPro" id="IPR038770">
    <property type="entry name" value="Na+/solute_symporter_sf"/>
</dbReference>
<feature type="transmembrane region" description="Helical" evidence="8">
    <location>
        <begin position="255"/>
        <end position="273"/>
    </location>
</feature>
<feature type="transmembrane region" description="Helical" evidence="8">
    <location>
        <begin position="198"/>
        <end position="215"/>
    </location>
</feature>
<proteinExistence type="inferred from homology"/>
<dbReference type="Pfam" id="PF03547">
    <property type="entry name" value="Mem_trans"/>
    <property type="match status" value="1"/>
</dbReference>
<feature type="transmembrane region" description="Helical" evidence="8">
    <location>
        <begin position="69"/>
        <end position="87"/>
    </location>
</feature>
<gene>
    <name evidence="9" type="ORF">RPMA_17065</name>
</gene>
<keyword evidence="7 8" id="KW-0472">Membrane</keyword>
<keyword evidence="3" id="KW-0813">Transport</keyword>
<feature type="transmembrane region" description="Helical" evidence="8">
    <location>
        <begin position="285"/>
        <end position="307"/>
    </location>
</feature>
<feature type="transmembrane region" description="Helical" evidence="8">
    <location>
        <begin position="170"/>
        <end position="186"/>
    </location>
</feature>
<comment type="similarity">
    <text evidence="2">Belongs to the auxin efflux carrier (TC 2.A.69) family.</text>
</comment>
<keyword evidence="5 8" id="KW-0812">Transmembrane</keyword>
<feature type="transmembrane region" description="Helical" evidence="8">
    <location>
        <begin position="38"/>
        <end position="57"/>
    </location>
</feature>
<dbReference type="RefSeq" id="WP_211908939.1">
    <property type="nucleotide sequence ID" value="NZ_CP036498.1"/>
</dbReference>
<accession>A0ABX8AAV1</accession>
<feature type="transmembrane region" description="Helical" evidence="8">
    <location>
        <begin position="124"/>
        <end position="149"/>
    </location>
</feature>